<protein>
    <submittedName>
        <fullName evidence="2">Anti-anti-sigma regulatory factor</fullName>
    </submittedName>
</protein>
<dbReference type="OrthoDB" id="7875727at2"/>
<dbReference type="InterPro" id="IPR036513">
    <property type="entry name" value="STAS_dom_sf"/>
</dbReference>
<dbReference type="RefSeq" id="WP_107978316.1">
    <property type="nucleotide sequence ID" value="NZ_BMEZ01000027.1"/>
</dbReference>
<keyword evidence="3" id="KW-1185">Reference proteome</keyword>
<dbReference type="Pfam" id="PF01740">
    <property type="entry name" value="STAS"/>
    <property type="match status" value="1"/>
</dbReference>
<dbReference type="SUPFAM" id="SSF52091">
    <property type="entry name" value="SpoIIaa-like"/>
    <property type="match status" value="1"/>
</dbReference>
<dbReference type="Proteomes" id="UP000244069">
    <property type="component" value="Unassembled WGS sequence"/>
</dbReference>
<dbReference type="PROSITE" id="PS50801">
    <property type="entry name" value="STAS"/>
    <property type="match status" value="1"/>
</dbReference>
<evidence type="ECO:0000259" key="1">
    <source>
        <dbReference type="PROSITE" id="PS50801"/>
    </source>
</evidence>
<evidence type="ECO:0000313" key="3">
    <source>
        <dbReference type="Proteomes" id="UP000244069"/>
    </source>
</evidence>
<gene>
    <name evidence="2" type="ORF">C8N44_12961</name>
</gene>
<dbReference type="CDD" id="cd07043">
    <property type="entry name" value="STAS_anti-anti-sigma_factors"/>
    <property type="match status" value="1"/>
</dbReference>
<sequence>MDIDSNRFGDTHIVTVRGAVDSRSAGKLMDALCCCATQTCRLLVVDLSSVTLTTRAGMRGFFVAAVLLRTQDGTLRLRGATQDVRKRLGERGFADLLSFEELPANGPRRRAAHEIVPLTSRRGRNVAAFSGTGCSGFVRPAATANTMRPGAD</sequence>
<name>A0A2T6AC56_9RHOB</name>
<proteinExistence type="predicted"/>
<organism evidence="2 3">
    <name type="scientific">Allosediminivita pacifica</name>
    <dbReference type="NCBI Taxonomy" id="1267769"/>
    <lineage>
        <taxon>Bacteria</taxon>
        <taxon>Pseudomonadati</taxon>
        <taxon>Pseudomonadota</taxon>
        <taxon>Alphaproteobacteria</taxon>
        <taxon>Rhodobacterales</taxon>
        <taxon>Paracoccaceae</taxon>
        <taxon>Allosediminivita</taxon>
    </lineage>
</organism>
<dbReference type="InterPro" id="IPR002645">
    <property type="entry name" value="STAS_dom"/>
</dbReference>
<comment type="caution">
    <text evidence="2">The sequence shown here is derived from an EMBL/GenBank/DDBJ whole genome shotgun (WGS) entry which is preliminary data.</text>
</comment>
<dbReference type="Gene3D" id="3.30.750.24">
    <property type="entry name" value="STAS domain"/>
    <property type="match status" value="1"/>
</dbReference>
<dbReference type="AlphaFoldDB" id="A0A2T6AC56"/>
<reference evidence="2 3" key="1">
    <citation type="submission" date="2018-04" db="EMBL/GenBank/DDBJ databases">
        <title>Genomic Encyclopedia of Archaeal and Bacterial Type Strains, Phase II (KMG-II): from individual species to whole genera.</title>
        <authorList>
            <person name="Goeker M."/>
        </authorList>
    </citation>
    <scope>NUCLEOTIDE SEQUENCE [LARGE SCALE GENOMIC DNA]</scope>
    <source>
        <strain evidence="2 3">DSM 29329</strain>
    </source>
</reference>
<evidence type="ECO:0000313" key="2">
    <source>
        <dbReference type="EMBL" id="PTX41393.1"/>
    </source>
</evidence>
<dbReference type="EMBL" id="QBKN01000029">
    <property type="protein sequence ID" value="PTX41393.1"/>
    <property type="molecule type" value="Genomic_DNA"/>
</dbReference>
<accession>A0A2T6AC56</accession>
<feature type="domain" description="STAS" evidence="1">
    <location>
        <begin position="1"/>
        <end position="115"/>
    </location>
</feature>